<dbReference type="RefSeq" id="WP_060626796.1">
    <property type="nucleotide sequence ID" value="NZ_LCZJ02000076.1"/>
</dbReference>
<evidence type="ECO:0000313" key="1">
    <source>
        <dbReference type="EMBL" id="KTD83289.1"/>
    </source>
</evidence>
<evidence type="ECO:0000313" key="2">
    <source>
        <dbReference type="Proteomes" id="UP000054709"/>
    </source>
</evidence>
<comment type="caution">
    <text evidence="1">The sequence shown here is derived from an EMBL/GenBank/DDBJ whole genome shotgun (WGS) entry which is preliminary data.</text>
</comment>
<dbReference type="Proteomes" id="UP000054709">
    <property type="component" value="Unassembled WGS sequence"/>
</dbReference>
<dbReference type="AlphaFoldDB" id="A0A0W1APM2"/>
<proteinExistence type="predicted"/>
<protein>
    <submittedName>
        <fullName evidence="1">Uncharacterized protein</fullName>
    </submittedName>
</protein>
<organism evidence="1 2">
    <name type="scientific">Paenibacillus etheri</name>
    <dbReference type="NCBI Taxonomy" id="1306852"/>
    <lineage>
        <taxon>Bacteria</taxon>
        <taxon>Bacillati</taxon>
        <taxon>Bacillota</taxon>
        <taxon>Bacilli</taxon>
        <taxon>Bacillales</taxon>
        <taxon>Paenibacillaceae</taxon>
        <taxon>Paenibacillus</taxon>
    </lineage>
</organism>
<sequence length="173" mass="19527">MDQRRLSRIEVFVFDSPEPIHYGMEADPGSRYGILKLTCKGGSSWGACLISANTKTFDLIKWSSFLRMIYHCRLEEAIDRVHTHGSEWDQTQFELVQGALQDLKAKLQGKSLAGHIEQGRLYRAVAGGRDSRGGRLYYKPSKAISSVALQKHSYPEPDTTELINKSISYFSIL</sequence>
<dbReference type="OrthoDB" id="2611783at2"/>
<keyword evidence="2" id="KW-1185">Reference proteome</keyword>
<accession>A0A0W1APM2</accession>
<dbReference type="EMBL" id="LCZJ02000076">
    <property type="protein sequence ID" value="KTD83289.1"/>
    <property type="molecule type" value="Genomic_DNA"/>
</dbReference>
<reference evidence="1 2" key="1">
    <citation type="journal article" date="2015" name="Int. Biodeterior. Biodegradation">
        <title>Physiological and genetic screening methods for the isolation of methyl tert-butyl ether-degrading bacteria for bioremediation purposes.</title>
        <authorList>
            <person name="Guisado I.M."/>
            <person name="Purswani J."/>
            <person name="Gonzalez Lopez J."/>
            <person name="Pozo C."/>
        </authorList>
    </citation>
    <scope>NUCLEOTIDE SEQUENCE [LARGE SCALE GENOMIC DNA]</scope>
    <source>
        <strain evidence="1 2">SH7</strain>
    </source>
</reference>
<gene>
    <name evidence="1" type="ORF">UQ64_02455</name>
</gene>
<name>A0A0W1APM2_9BACL</name>